<evidence type="ECO:0000256" key="5">
    <source>
        <dbReference type="ARBA" id="ARBA00022989"/>
    </source>
</evidence>
<comment type="catalytic activity">
    <reaction evidence="16">
        <text>L-lysyl-L-lysine(out) = L-lysyl-L-lysine(in)</text>
        <dbReference type="Rhea" id="RHEA:79403"/>
        <dbReference type="ChEBI" id="CHEBI:229956"/>
    </reaction>
</comment>
<comment type="similarity">
    <text evidence="2">Belongs to the major facilitator superfamily.</text>
</comment>
<keyword evidence="7" id="KW-0458">Lysosome</keyword>
<evidence type="ECO:0000256" key="6">
    <source>
        <dbReference type="ARBA" id="ARBA00023136"/>
    </source>
</evidence>
<comment type="subunit">
    <text evidence="24">Homodimer. Interacts with lysosomal protein GLMP (via lumenal domain); the interaction starts while both proteins are still in the endoplasmic reticulum and is required for stabilization of MFSD1 in lysosomes but has no direct effect on its targeting to lysosomes or transporter activity.</text>
</comment>
<protein>
    <recommendedName>
        <fullName evidence="21">Lysosomal dipeptide transporter MFSD1</fullName>
    </recommendedName>
    <alternativeName>
        <fullName evidence="22">Major facilitator superfamily domain-containing protein 1</fullName>
    </alternativeName>
</protein>
<comment type="catalytic activity">
    <reaction evidence="14">
        <text>L-aspartyl-L-lysine(out) = L-aspartyl-L-lysine(in)</text>
        <dbReference type="Rhea" id="RHEA:79411"/>
        <dbReference type="ChEBI" id="CHEBI:229953"/>
    </reaction>
</comment>
<evidence type="ECO:0000256" key="22">
    <source>
        <dbReference type="ARBA" id="ARBA00045018"/>
    </source>
</evidence>
<accession>A0A7S1ECX8</accession>
<comment type="catalytic activity">
    <reaction evidence="20">
        <text>L-lysyl-glycine(out) = L-lysyl-glycine(in)</text>
        <dbReference type="Rhea" id="RHEA:79407"/>
        <dbReference type="ChEBI" id="CHEBI:191202"/>
    </reaction>
</comment>
<evidence type="ECO:0000256" key="23">
    <source>
        <dbReference type="ARBA" id="ARBA00045709"/>
    </source>
</evidence>
<evidence type="ECO:0000256" key="17">
    <source>
        <dbReference type="ARBA" id="ARBA00044903"/>
    </source>
</evidence>
<comment type="function">
    <text evidence="23">Lysosomal dipeptide uniporter that selectively exports lysine, arginine or histidine-containing dipeptides with a net positive charge from the lysosome lumen into the cytosol. Could play a role in a specific type of protein O-glycosylation indirectly regulating macrophages migration and tissue invasion. Also essential for liver homeostasis.</text>
</comment>
<feature type="transmembrane region" description="Helical" evidence="26">
    <location>
        <begin position="479"/>
        <end position="499"/>
    </location>
</feature>
<feature type="transmembrane region" description="Helical" evidence="26">
    <location>
        <begin position="303"/>
        <end position="325"/>
    </location>
</feature>
<comment type="catalytic activity">
    <reaction evidence="12">
        <text>L-lysyl-L-alpha-amino acid(out) = L-lysyl-L-alpha-amino acid(in)</text>
        <dbReference type="Rhea" id="RHEA:79387"/>
        <dbReference type="ChEBI" id="CHEBI:229965"/>
    </reaction>
</comment>
<dbReference type="Gene3D" id="1.20.1250.20">
    <property type="entry name" value="MFS general substrate transporter like domains"/>
    <property type="match status" value="2"/>
</dbReference>
<evidence type="ECO:0000256" key="10">
    <source>
        <dbReference type="ARBA" id="ARBA00044881"/>
    </source>
</evidence>
<evidence type="ECO:0000256" key="11">
    <source>
        <dbReference type="ARBA" id="ARBA00044884"/>
    </source>
</evidence>
<proteinExistence type="inferred from homology"/>
<feature type="transmembrane region" description="Helical" evidence="26">
    <location>
        <begin position="375"/>
        <end position="393"/>
    </location>
</feature>
<evidence type="ECO:0000256" key="20">
    <source>
        <dbReference type="ARBA" id="ARBA00044924"/>
    </source>
</evidence>
<evidence type="ECO:0000256" key="25">
    <source>
        <dbReference type="SAM" id="MobiDB-lite"/>
    </source>
</evidence>
<evidence type="ECO:0000256" key="26">
    <source>
        <dbReference type="SAM" id="Phobius"/>
    </source>
</evidence>
<feature type="transmembrane region" description="Helical" evidence="26">
    <location>
        <begin position="532"/>
        <end position="557"/>
    </location>
</feature>
<comment type="subcellular location">
    <subcellularLocation>
        <location evidence="1">Lysosome membrane</location>
        <topology evidence="1">Multi-pass membrane protein</topology>
    </subcellularLocation>
</comment>
<comment type="catalytic activity">
    <reaction evidence="8">
        <text>L-lysyl-L-alanine(out) = L-lysyl-L-alanine(in)</text>
        <dbReference type="Rhea" id="RHEA:79399"/>
        <dbReference type="ChEBI" id="CHEBI:229954"/>
    </reaction>
</comment>
<evidence type="ECO:0000256" key="19">
    <source>
        <dbReference type="ARBA" id="ARBA00044919"/>
    </source>
</evidence>
<feature type="transmembrane region" description="Helical" evidence="26">
    <location>
        <begin position="274"/>
        <end position="296"/>
    </location>
</feature>
<comment type="catalytic activity">
    <reaction evidence="11">
        <text>L-alpha-aminoacyl-L-histidine(out) = L-alpha-aminoacyl-L-histidine(in)</text>
        <dbReference type="Rhea" id="RHEA:79375"/>
        <dbReference type="ChEBI" id="CHEBI:229967"/>
    </reaction>
</comment>
<keyword evidence="6 26" id="KW-0472">Membrane</keyword>
<evidence type="ECO:0000256" key="18">
    <source>
        <dbReference type="ARBA" id="ARBA00044912"/>
    </source>
</evidence>
<dbReference type="GO" id="GO:0005765">
    <property type="term" value="C:lysosomal membrane"/>
    <property type="evidence" value="ECO:0007669"/>
    <property type="project" value="UniProtKB-SubCell"/>
</dbReference>
<evidence type="ECO:0000256" key="2">
    <source>
        <dbReference type="ARBA" id="ARBA00008335"/>
    </source>
</evidence>
<dbReference type="AlphaFoldDB" id="A0A7S1ECX8"/>
<dbReference type="InterPro" id="IPR052187">
    <property type="entry name" value="MFSD1"/>
</dbReference>
<comment type="catalytic activity">
    <reaction evidence="18">
        <text>L-histidyl-L-alpha-amino acid(out) = L-histidyl-L-alpha-amino acid(in)</text>
        <dbReference type="Rhea" id="RHEA:79379"/>
        <dbReference type="ChEBI" id="CHEBI:229964"/>
    </reaction>
</comment>
<evidence type="ECO:0000313" key="27">
    <source>
        <dbReference type="EMBL" id="CAD8971233.1"/>
    </source>
</evidence>
<evidence type="ECO:0000256" key="9">
    <source>
        <dbReference type="ARBA" id="ARBA00044878"/>
    </source>
</evidence>
<evidence type="ECO:0000256" key="24">
    <source>
        <dbReference type="ARBA" id="ARBA00046376"/>
    </source>
</evidence>
<feature type="transmembrane region" description="Helical" evidence="26">
    <location>
        <begin position="604"/>
        <end position="628"/>
    </location>
</feature>
<evidence type="ECO:0000256" key="1">
    <source>
        <dbReference type="ARBA" id="ARBA00004155"/>
    </source>
</evidence>
<gene>
    <name evidence="27" type="ORF">HAND00432_LOCUS22232</name>
</gene>
<evidence type="ECO:0000256" key="21">
    <source>
        <dbReference type="ARBA" id="ARBA00044985"/>
    </source>
</evidence>
<dbReference type="InterPro" id="IPR011701">
    <property type="entry name" value="MFS"/>
</dbReference>
<keyword evidence="3" id="KW-0813">Transport</keyword>
<evidence type="ECO:0000256" key="16">
    <source>
        <dbReference type="ARBA" id="ARBA00044900"/>
    </source>
</evidence>
<dbReference type="PANTHER" id="PTHR23512">
    <property type="entry name" value="MAJOR FACILITATOR SUPERFAMILY DOMAIN-CONTAINING PROTEIN 1"/>
    <property type="match status" value="1"/>
</dbReference>
<name>A0A7S1ECX8_HEMAN</name>
<evidence type="ECO:0000256" key="3">
    <source>
        <dbReference type="ARBA" id="ARBA00022448"/>
    </source>
</evidence>
<comment type="catalytic activity">
    <reaction evidence="10">
        <text>L-alpha-aminoacyl-L-arginine(out) = L-alpha-aminoacyl-L-arginine(in)</text>
        <dbReference type="Rhea" id="RHEA:79367"/>
        <dbReference type="ChEBI" id="CHEBI:229968"/>
    </reaction>
</comment>
<dbReference type="Pfam" id="PF07690">
    <property type="entry name" value="MFS_1"/>
    <property type="match status" value="1"/>
</dbReference>
<feature type="compositionally biased region" description="Polar residues" evidence="25">
    <location>
        <begin position="156"/>
        <end position="166"/>
    </location>
</feature>
<feature type="transmembrane region" description="Helical" evidence="26">
    <location>
        <begin position="506"/>
        <end position="526"/>
    </location>
</feature>
<dbReference type="InterPro" id="IPR036259">
    <property type="entry name" value="MFS_trans_sf"/>
</dbReference>
<feature type="transmembrane region" description="Helical" evidence="26">
    <location>
        <begin position="204"/>
        <end position="227"/>
    </location>
</feature>
<reference evidence="27" key="1">
    <citation type="submission" date="2021-01" db="EMBL/GenBank/DDBJ databases">
        <authorList>
            <person name="Corre E."/>
            <person name="Pelletier E."/>
            <person name="Niang G."/>
            <person name="Scheremetjew M."/>
            <person name="Finn R."/>
            <person name="Kale V."/>
            <person name="Holt S."/>
            <person name="Cochrane G."/>
            <person name="Meng A."/>
            <person name="Brown T."/>
            <person name="Cohen L."/>
        </authorList>
    </citation>
    <scope>NUCLEOTIDE SEQUENCE</scope>
    <source>
        <strain evidence="27">CCMP644</strain>
    </source>
</reference>
<feature type="region of interest" description="Disordered" evidence="25">
    <location>
        <begin position="146"/>
        <end position="166"/>
    </location>
</feature>
<evidence type="ECO:0000256" key="15">
    <source>
        <dbReference type="ARBA" id="ARBA00044899"/>
    </source>
</evidence>
<dbReference type="PANTHER" id="PTHR23512:SF3">
    <property type="entry name" value="MAJOR FACILITATOR SUPERFAMILY DOMAIN-CONTAINING PROTEIN 1"/>
    <property type="match status" value="1"/>
</dbReference>
<comment type="catalytic activity">
    <reaction evidence="15">
        <text>L-arginyl-L-alpha-amino acid(out) = L-arginyl-L-alpha-amino acid(in)</text>
        <dbReference type="Rhea" id="RHEA:79371"/>
        <dbReference type="ChEBI" id="CHEBI:84315"/>
    </reaction>
</comment>
<sequence>MPIKMGSNAGVAREGGGVWAERGETQLSSSLPSHLGSSFEKRMSGASPIARNMLLESGKLPLQVPRVNRDQLFDDEVSSKGFTVGSLTNDIVVSGSLGSARNIPEASSPLSSGNTSRDSSFHSSHHSQRVLSAGFPFGEGRISQGVTDLRDKVSPGGSSWDGSSRSVALKKDGRVPQRALELDCPSAEDHDGERQGCFHPQRPLYKALVLFLQCMLTFGSFYCYDIPGALKSNFFKRFPTLTQLEYNLMYSLYSWPNTVQVFFGGYIIDKYVGVRWGCTICALLGLIGQIMVSIGVQTRDLDLILLGRFVFGMGGETLCVAQSAYVAKWFKGAELATAFGICLSFSRLGSAVNFDISPAVVTMEGPYGGFVAAEYWGVAATVLSLLCVLLLNAMDHHADQVREAEKRREQRGRSISQLSVPDDPVEEEVSLSDVWTFGLDVWLIFLICISFYASVFVFLQNGVQFIRQRYDKTEQQAAFLMSLPYTISAVACPIFGYLVDQTGRALVWVFLSTLLLGTLHFCFAFYRDFPPWVGVSAMGISYSVCAAALWPCIAIVVELHKLGTAYGLMTAFQNLGLAVFPLLIANMLPEDSATNTTDEFLDIYAPVMSVFAGCGAAGATLTVVLFVVDARNKGWLNASAAALLQREAEEAQEEEDAMRTRAGLLHEYETEPLLPDMHIHVSHQRGRYLSRLGIRPSISIHGGPRPFSMPKQHILTPGWDYERGLAHFQKRTEPLNADNRV</sequence>
<comment type="catalytic activity">
    <reaction evidence="13">
        <text>L-alpha-aminoacyl-L-lysine(out) = L-alpha-aminoacyl-L-lysine(in)</text>
        <dbReference type="Rhea" id="RHEA:79383"/>
        <dbReference type="ChEBI" id="CHEBI:229966"/>
    </reaction>
</comment>
<feature type="transmembrane region" description="Helical" evidence="26">
    <location>
        <begin position="564"/>
        <end position="584"/>
    </location>
</feature>
<comment type="catalytic activity">
    <reaction evidence="9">
        <text>L-histidyl-glycine(out) = L-histidyl-glycine(in)</text>
        <dbReference type="Rhea" id="RHEA:79395"/>
        <dbReference type="ChEBI" id="CHEBI:229957"/>
    </reaction>
</comment>
<comment type="catalytic activity">
    <reaction evidence="19">
        <text>L-alanyl-L-lysine(out) = L-alanyl-L-lysine(in)</text>
        <dbReference type="Rhea" id="RHEA:79415"/>
        <dbReference type="ChEBI" id="CHEBI:192470"/>
    </reaction>
</comment>
<keyword evidence="5 26" id="KW-1133">Transmembrane helix</keyword>
<feature type="transmembrane region" description="Helical" evidence="26">
    <location>
        <begin position="441"/>
        <end position="459"/>
    </location>
</feature>
<evidence type="ECO:0000256" key="7">
    <source>
        <dbReference type="ARBA" id="ARBA00023228"/>
    </source>
</evidence>
<feature type="compositionally biased region" description="Polar residues" evidence="25">
    <location>
        <begin position="108"/>
        <end position="118"/>
    </location>
</feature>
<evidence type="ECO:0000256" key="8">
    <source>
        <dbReference type="ARBA" id="ARBA00044876"/>
    </source>
</evidence>
<evidence type="ECO:0000256" key="12">
    <source>
        <dbReference type="ARBA" id="ARBA00044891"/>
    </source>
</evidence>
<evidence type="ECO:0000256" key="14">
    <source>
        <dbReference type="ARBA" id="ARBA00044898"/>
    </source>
</evidence>
<evidence type="ECO:0000256" key="4">
    <source>
        <dbReference type="ARBA" id="ARBA00022692"/>
    </source>
</evidence>
<dbReference type="GO" id="GO:0022857">
    <property type="term" value="F:transmembrane transporter activity"/>
    <property type="evidence" value="ECO:0007669"/>
    <property type="project" value="InterPro"/>
</dbReference>
<comment type="catalytic activity">
    <reaction evidence="17">
        <text>L-arginyl-glycine(out) = L-arginyl-glycine(in)</text>
        <dbReference type="Rhea" id="RHEA:79391"/>
        <dbReference type="ChEBI" id="CHEBI:229955"/>
    </reaction>
</comment>
<feature type="region of interest" description="Disordered" evidence="25">
    <location>
        <begin position="99"/>
        <end position="125"/>
    </location>
</feature>
<dbReference type="SUPFAM" id="SSF103473">
    <property type="entry name" value="MFS general substrate transporter"/>
    <property type="match status" value="1"/>
</dbReference>
<organism evidence="27">
    <name type="scientific">Hemiselmis andersenii</name>
    <name type="common">Cryptophyte alga</name>
    <dbReference type="NCBI Taxonomy" id="464988"/>
    <lineage>
        <taxon>Eukaryota</taxon>
        <taxon>Cryptophyceae</taxon>
        <taxon>Cryptomonadales</taxon>
        <taxon>Hemiselmidaceae</taxon>
        <taxon>Hemiselmis</taxon>
    </lineage>
</organism>
<dbReference type="EMBL" id="HBFX01036911">
    <property type="protein sequence ID" value="CAD8971233.1"/>
    <property type="molecule type" value="Transcribed_RNA"/>
</dbReference>
<evidence type="ECO:0000256" key="13">
    <source>
        <dbReference type="ARBA" id="ARBA00044893"/>
    </source>
</evidence>
<keyword evidence="4 26" id="KW-0812">Transmembrane</keyword>